<proteinExistence type="predicted"/>
<keyword evidence="4" id="KW-1185">Reference proteome</keyword>
<evidence type="ECO:0000256" key="1">
    <source>
        <dbReference type="ARBA" id="ARBA00004323"/>
    </source>
</evidence>
<feature type="region of interest" description="Disordered" evidence="2">
    <location>
        <begin position="90"/>
        <end position="125"/>
    </location>
</feature>
<feature type="compositionally biased region" description="Basic residues" evidence="2">
    <location>
        <begin position="1"/>
        <end position="10"/>
    </location>
</feature>
<evidence type="ECO:0008006" key="5">
    <source>
        <dbReference type="Google" id="ProtNLM"/>
    </source>
</evidence>
<evidence type="ECO:0000256" key="2">
    <source>
        <dbReference type="SAM" id="MobiDB-lite"/>
    </source>
</evidence>
<reference evidence="3 4" key="1">
    <citation type="submission" date="2024-05" db="EMBL/GenBank/DDBJ databases">
        <title>Genome sequencing and assembly of Indian major carp, Cirrhinus mrigala (Hamilton, 1822).</title>
        <authorList>
            <person name="Mohindra V."/>
            <person name="Chowdhury L.M."/>
            <person name="Lal K."/>
            <person name="Jena J.K."/>
        </authorList>
    </citation>
    <scope>NUCLEOTIDE SEQUENCE [LARGE SCALE GENOMIC DNA]</scope>
    <source>
        <strain evidence="3">CM1030</strain>
        <tissue evidence="3">Blood</tissue>
    </source>
</reference>
<feature type="compositionally biased region" description="Polar residues" evidence="2">
    <location>
        <begin position="29"/>
        <end position="42"/>
    </location>
</feature>
<feature type="non-terminal residue" evidence="3">
    <location>
        <position position="174"/>
    </location>
</feature>
<name>A0ABD0RHB4_CIRMR</name>
<protein>
    <recommendedName>
        <fullName evidence="5">Methylcytosine dioxygenase</fullName>
    </recommendedName>
</protein>
<feature type="region of interest" description="Disordered" evidence="2">
    <location>
        <begin position="1"/>
        <end position="65"/>
    </location>
</feature>
<dbReference type="Proteomes" id="UP001529510">
    <property type="component" value="Unassembled WGS sequence"/>
</dbReference>
<comment type="subcellular location">
    <subcellularLocation>
        <location evidence="1">Golgi apparatus membrane</location>
        <topology evidence="1">Single-pass type II membrane protein</topology>
    </subcellularLocation>
</comment>
<dbReference type="EMBL" id="JAMKFB020000003">
    <property type="protein sequence ID" value="KAL0197933.1"/>
    <property type="molecule type" value="Genomic_DNA"/>
</dbReference>
<feature type="non-terminal residue" evidence="3">
    <location>
        <position position="1"/>
    </location>
</feature>
<accession>A0ABD0RHB4</accession>
<evidence type="ECO:0000313" key="3">
    <source>
        <dbReference type="EMBL" id="KAL0197933.1"/>
    </source>
</evidence>
<feature type="compositionally biased region" description="Basic and acidic residues" evidence="2">
    <location>
        <begin position="11"/>
        <end position="27"/>
    </location>
</feature>
<dbReference type="PANTHER" id="PTHR46025">
    <property type="entry name" value="XYLOSYLTRANSFERASE OXT"/>
    <property type="match status" value="1"/>
</dbReference>
<dbReference type="InterPro" id="IPR043538">
    <property type="entry name" value="XYLT"/>
</dbReference>
<comment type="caution">
    <text evidence="3">The sequence shown here is derived from an EMBL/GenBank/DDBJ whole genome shotgun (WGS) entry which is preliminary data.</text>
</comment>
<sequence>DGYYSHRPKEKVRVDSNNENSVPKDFENIDNSNFGARSQTQRHAPGKHKQGLLEKAHAQQSLSKHSNEVIQYAQNKGGFNQTRTDLQRRANPTLRPQQSQQHRHHLQQAKRSAAPTTDIKYDQPPKCEISGKEAISALSRAKTKECRQQIAEVYCRHKERQLMPEKVTRYCPVE</sequence>
<gene>
    <name evidence="3" type="ORF">M9458_006473</name>
</gene>
<dbReference type="GO" id="GO:0000139">
    <property type="term" value="C:Golgi membrane"/>
    <property type="evidence" value="ECO:0007669"/>
    <property type="project" value="UniProtKB-SubCell"/>
</dbReference>
<dbReference type="PANTHER" id="PTHR46025:SF2">
    <property type="entry name" value="XYLOSYLTRANSFERASE 1"/>
    <property type="match status" value="1"/>
</dbReference>
<organism evidence="3 4">
    <name type="scientific">Cirrhinus mrigala</name>
    <name type="common">Mrigala</name>
    <dbReference type="NCBI Taxonomy" id="683832"/>
    <lineage>
        <taxon>Eukaryota</taxon>
        <taxon>Metazoa</taxon>
        <taxon>Chordata</taxon>
        <taxon>Craniata</taxon>
        <taxon>Vertebrata</taxon>
        <taxon>Euteleostomi</taxon>
        <taxon>Actinopterygii</taxon>
        <taxon>Neopterygii</taxon>
        <taxon>Teleostei</taxon>
        <taxon>Ostariophysi</taxon>
        <taxon>Cypriniformes</taxon>
        <taxon>Cyprinidae</taxon>
        <taxon>Labeoninae</taxon>
        <taxon>Labeonini</taxon>
        <taxon>Cirrhinus</taxon>
    </lineage>
</organism>
<evidence type="ECO:0000313" key="4">
    <source>
        <dbReference type="Proteomes" id="UP001529510"/>
    </source>
</evidence>
<dbReference type="AlphaFoldDB" id="A0ABD0RHB4"/>